<feature type="region of interest" description="Disordered" evidence="1">
    <location>
        <begin position="136"/>
        <end position="161"/>
    </location>
</feature>
<reference evidence="3" key="1">
    <citation type="submission" date="2025-08" db="UniProtKB">
        <authorList>
            <consortium name="RefSeq"/>
        </authorList>
    </citation>
    <scope>IDENTIFICATION</scope>
    <source>
        <tissue evidence="3">Gonad</tissue>
    </source>
</reference>
<dbReference type="KEGG" id="bbel:109475927"/>
<dbReference type="Proteomes" id="UP000515135">
    <property type="component" value="Unplaced"/>
</dbReference>
<dbReference type="OrthoDB" id="10024589at2759"/>
<accession>A0A6P4YS47</accession>
<sequence>MDFSQQQALLKERQRKFQECLGAEMEHSSLYGFRLPSRLPLCSTTSMDVNVSDLEDLSLDDMSNPGSLGAPDDLEYDFDDADVFDVVDFEEPDMEKGGRDSSDGLAACCQQTDRQIPRSGSALKDTALNMARLPAPVTDSSCSHRPASLTQPRTSSHQSTNISQQLDLTQDTCCPPGQCEGAIQTEGVTSNQSARACQQGCNYRTQLDNRETPLQNPVTEVSTNNKVLEKETLV</sequence>
<evidence type="ECO:0000256" key="1">
    <source>
        <dbReference type="SAM" id="MobiDB-lite"/>
    </source>
</evidence>
<proteinExistence type="predicted"/>
<dbReference type="AlphaFoldDB" id="A0A6P4YS47"/>
<evidence type="ECO:0000313" key="2">
    <source>
        <dbReference type="Proteomes" id="UP000515135"/>
    </source>
</evidence>
<name>A0A6P4YS47_BRABE</name>
<evidence type="ECO:0000313" key="3">
    <source>
        <dbReference type="RefSeq" id="XP_019632300.1"/>
    </source>
</evidence>
<keyword evidence="2" id="KW-1185">Reference proteome</keyword>
<organism evidence="2 3">
    <name type="scientific">Branchiostoma belcheri</name>
    <name type="common">Amphioxus</name>
    <dbReference type="NCBI Taxonomy" id="7741"/>
    <lineage>
        <taxon>Eukaryota</taxon>
        <taxon>Metazoa</taxon>
        <taxon>Chordata</taxon>
        <taxon>Cephalochordata</taxon>
        <taxon>Leptocardii</taxon>
        <taxon>Amphioxiformes</taxon>
        <taxon>Branchiostomatidae</taxon>
        <taxon>Branchiostoma</taxon>
    </lineage>
</organism>
<feature type="compositionally biased region" description="Polar residues" evidence="1">
    <location>
        <begin position="138"/>
        <end position="161"/>
    </location>
</feature>
<protein>
    <submittedName>
        <fullName evidence="3">Uncharacterized protein LOC109475927</fullName>
    </submittedName>
</protein>
<gene>
    <name evidence="3" type="primary">LOC109475927</name>
</gene>
<dbReference type="RefSeq" id="XP_019632300.1">
    <property type="nucleotide sequence ID" value="XM_019776741.1"/>
</dbReference>
<dbReference type="GeneID" id="109475927"/>
<dbReference type="GO" id="GO:0005737">
    <property type="term" value="C:cytoplasm"/>
    <property type="evidence" value="ECO:0007669"/>
    <property type="project" value="InterPro"/>
</dbReference>